<protein>
    <submittedName>
        <fullName evidence="2">Uncharacterized protein</fullName>
    </submittedName>
</protein>
<gene>
    <name evidence="2" type="ORF">ODALV1_LOCUS22478</name>
</gene>
<keyword evidence="3" id="KW-1185">Reference proteome</keyword>
<feature type="signal peptide" evidence="1">
    <location>
        <begin position="1"/>
        <end position="27"/>
    </location>
</feature>
<evidence type="ECO:0000313" key="3">
    <source>
        <dbReference type="Proteomes" id="UP001642540"/>
    </source>
</evidence>
<organism evidence="2 3">
    <name type="scientific">Orchesella dallaii</name>
    <dbReference type="NCBI Taxonomy" id="48710"/>
    <lineage>
        <taxon>Eukaryota</taxon>
        <taxon>Metazoa</taxon>
        <taxon>Ecdysozoa</taxon>
        <taxon>Arthropoda</taxon>
        <taxon>Hexapoda</taxon>
        <taxon>Collembola</taxon>
        <taxon>Entomobryomorpha</taxon>
        <taxon>Entomobryoidea</taxon>
        <taxon>Orchesellidae</taxon>
        <taxon>Orchesellinae</taxon>
        <taxon>Orchesella</taxon>
    </lineage>
</organism>
<name>A0ABP1RI92_9HEXA</name>
<reference evidence="2 3" key="1">
    <citation type="submission" date="2024-08" db="EMBL/GenBank/DDBJ databases">
        <authorList>
            <person name="Cucini C."/>
            <person name="Frati F."/>
        </authorList>
    </citation>
    <scope>NUCLEOTIDE SEQUENCE [LARGE SCALE GENOMIC DNA]</scope>
</reference>
<proteinExistence type="predicted"/>
<accession>A0ABP1RI92</accession>
<dbReference type="Proteomes" id="UP001642540">
    <property type="component" value="Unassembled WGS sequence"/>
</dbReference>
<keyword evidence="1" id="KW-0732">Signal</keyword>
<evidence type="ECO:0000256" key="1">
    <source>
        <dbReference type="SAM" id="SignalP"/>
    </source>
</evidence>
<comment type="caution">
    <text evidence="2">The sequence shown here is derived from an EMBL/GenBank/DDBJ whole genome shotgun (WGS) entry which is preliminary data.</text>
</comment>
<dbReference type="EMBL" id="CAXLJM020000075">
    <property type="protein sequence ID" value="CAL8128709.1"/>
    <property type="molecule type" value="Genomic_DNA"/>
</dbReference>
<sequence length="80" mass="9007">MATKLTMGVLLLIGALFIIGLTGVTEGQGMRWACNTLCGNVWGRDDEGDDMDDMDDGMIRGTHYRFPRYRPNYPGMWGKF</sequence>
<evidence type="ECO:0000313" key="2">
    <source>
        <dbReference type="EMBL" id="CAL8128709.1"/>
    </source>
</evidence>
<feature type="chain" id="PRO_5046729203" evidence="1">
    <location>
        <begin position="28"/>
        <end position="80"/>
    </location>
</feature>